<dbReference type="GO" id="GO:0004497">
    <property type="term" value="F:monooxygenase activity"/>
    <property type="evidence" value="ECO:0007669"/>
    <property type="project" value="UniProtKB-KW"/>
</dbReference>
<dbReference type="InterPro" id="IPR001128">
    <property type="entry name" value="Cyt_P450"/>
</dbReference>
<dbReference type="Pfam" id="PF00067">
    <property type="entry name" value="p450"/>
    <property type="match status" value="1"/>
</dbReference>
<dbReference type="SUPFAM" id="SSF48264">
    <property type="entry name" value="Cytochrome P450"/>
    <property type="match status" value="1"/>
</dbReference>
<keyword evidence="5 9" id="KW-0479">Metal-binding</keyword>
<evidence type="ECO:0000256" key="7">
    <source>
        <dbReference type="ARBA" id="ARBA00023004"/>
    </source>
</evidence>
<evidence type="ECO:0000256" key="4">
    <source>
        <dbReference type="ARBA" id="ARBA00022617"/>
    </source>
</evidence>
<sequence>MIDSQSSFYTLLIASSLVLARHYWLGSLGQKPRHPPSLKSLPFVGHIFSMPPGLDHINFTEIGKKLNSDLVYLNLMGKPLLVLNSTQAATDLLEKRSNIYSTRINSPMVTDPALLDWSDFGGMLPYGDLWRRQIRRMRNWLNPRAVRQFEGLQQDEARRLLGRLLDLSSSPGLFAKVKSQFFFTMGSAAFKLAYGYSFKNDQDPFYVNAAQTTQNLFKATMMSNFLVNLFPVLSYVPDWFPGTGWKRTARKWRDQKNQAIEAPYEWTKQQVASGSFEPSVLSALLQDDESVPGLSEADRENELKELAYTLFVGGTDTLATSIVNFAAAMVSYPEAQAKAQAEIDSVIGHATRLPILSDEPDLPYVRKLILEVLRWQPVAPTGGPPHGSSEDDTYRGYAIEKGTIVVGNQWAMSRDEALYKNPESFDPERFANPSIAPFPAFGWGRRKCPGMHFAETSLFLVICSLLTTFTFARKKDENGKEIVPTIEGDYNTLALAINPFEFELRVRSEKHRQIILENIPTE</sequence>
<comment type="pathway">
    <text evidence="2">Secondary metabolite biosynthesis.</text>
</comment>
<dbReference type="PANTHER" id="PTHR46300:SF7">
    <property type="entry name" value="P450, PUTATIVE (EUROFUNG)-RELATED"/>
    <property type="match status" value="1"/>
</dbReference>
<keyword evidence="6 10" id="KW-0560">Oxidoreductase</keyword>
<gene>
    <name evidence="11" type="ORF">RDB_LOCUS111743</name>
</gene>
<dbReference type="InterPro" id="IPR050364">
    <property type="entry name" value="Cytochrome_P450_fung"/>
</dbReference>
<dbReference type="PRINTS" id="PR00463">
    <property type="entry name" value="EP450I"/>
</dbReference>
<evidence type="ECO:0000256" key="3">
    <source>
        <dbReference type="ARBA" id="ARBA00010617"/>
    </source>
</evidence>
<accession>A0A8H3C7W7</accession>
<dbReference type="PROSITE" id="PS00086">
    <property type="entry name" value="CYTOCHROME_P450"/>
    <property type="match status" value="1"/>
</dbReference>
<dbReference type="GO" id="GO:0005506">
    <property type="term" value="F:iron ion binding"/>
    <property type="evidence" value="ECO:0007669"/>
    <property type="project" value="InterPro"/>
</dbReference>
<dbReference type="AlphaFoldDB" id="A0A8H3C7W7"/>
<reference evidence="11" key="1">
    <citation type="submission" date="2021-01" db="EMBL/GenBank/DDBJ databases">
        <authorList>
            <person name="Kaushik A."/>
        </authorList>
    </citation>
    <scope>NUCLEOTIDE SEQUENCE</scope>
    <source>
        <strain evidence="11">AG4-R118</strain>
    </source>
</reference>
<dbReference type="InterPro" id="IPR002401">
    <property type="entry name" value="Cyt_P450_E_grp-I"/>
</dbReference>
<dbReference type="Gene3D" id="1.10.630.10">
    <property type="entry name" value="Cytochrome P450"/>
    <property type="match status" value="1"/>
</dbReference>
<comment type="caution">
    <text evidence="11">The sequence shown here is derived from an EMBL/GenBank/DDBJ whole genome shotgun (WGS) entry which is preliminary data.</text>
</comment>
<feature type="binding site" description="axial binding residue" evidence="9">
    <location>
        <position position="448"/>
    </location>
    <ligand>
        <name>heme</name>
        <dbReference type="ChEBI" id="CHEBI:30413"/>
    </ligand>
    <ligandPart>
        <name>Fe</name>
        <dbReference type="ChEBI" id="CHEBI:18248"/>
    </ligandPart>
</feature>
<evidence type="ECO:0000256" key="2">
    <source>
        <dbReference type="ARBA" id="ARBA00005179"/>
    </source>
</evidence>
<name>A0A8H3C7W7_9AGAM</name>
<dbReference type="InterPro" id="IPR036396">
    <property type="entry name" value="Cyt_P450_sf"/>
</dbReference>
<dbReference type="PANTHER" id="PTHR46300">
    <property type="entry name" value="P450, PUTATIVE (EUROFUNG)-RELATED-RELATED"/>
    <property type="match status" value="1"/>
</dbReference>
<evidence type="ECO:0000256" key="1">
    <source>
        <dbReference type="ARBA" id="ARBA00001971"/>
    </source>
</evidence>
<evidence type="ECO:0008006" key="13">
    <source>
        <dbReference type="Google" id="ProtNLM"/>
    </source>
</evidence>
<evidence type="ECO:0000256" key="6">
    <source>
        <dbReference type="ARBA" id="ARBA00023002"/>
    </source>
</evidence>
<proteinExistence type="inferred from homology"/>
<comment type="cofactor">
    <cofactor evidence="1 9">
        <name>heme</name>
        <dbReference type="ChEBI" id="CHEBI:30413"/>
    </cofactor>
</comment>
<evidence type="ECO:0000256" key="9">
    <source>
        <dbReference type="PIRSR" id="PIRSR602401-1"/>
    </source>
</evidence>
<dbReference type="CDD" id="cd11065">
    <property type="entry name" value="CYP64-like"/>
    <property type="match status" value="1"/>
</dbReference>
<keyword evidence="8 10" id="KW-0503">Monooxygenase</keyword>
<comment type="similarity">
    <text evidence="3 10">Belongs to the cytochrome P450 family.</text>
</comment>
<keyword evidence="7 9" id="KW-0408">Iron</keyword>
<dbReference type="GO" id="GO:0020037">
    <property type="term" value="F:heme binding"/>
    <property type="evidence" value="ECO:0007669"/>
    <property type="project" value="InterPro"/>
</dbReference>
<evidence type="ECO:0000313" key="11">
    <source>
        <dbReference type="EMBL" id="CAE6473652.1"/>
    </source>
</evidence>
<evidence type="ECO:0000256" key="10">
    <source>
        <dbReference type="RuleBase" id="RU000461"/>
    </source>
</evidence>
<dbReference type="GO" id="GO:0016705">
    <property type="term" value="F:oxidoreductase activity, acting on paired donors, with incorporation or reduction of molecular oxygen"/>
    <property type="evidence" value="ECO:0007669"/>
    <property type="project" value="InterPro"/>
</dbReference>
<organism evidence="11 12">
    <name type="scientific">Rhizoctonia solani</name>
    <dbReference type="NCBI Taxonomy" id="456999"/>
    <lineage>
        <taxon>Eukaryota</taxon>
        <taxon>Fungi</taxon>
        <taxon>Dikarya</taxon>
        <taxon>Basidiomycota</taxon>
        <taxon>Agaricomycotina</taxon>
        <taxon>Agaricomycetes</taxon>
        <taxon>Cantharellales</taxon>
        <taxon>Ceratobasidiaceae</taxon>
        <taxon>Rhizoctonia</taxon>
    </lineage>
</organism>
<evidence type="ECO:0000256" key="8">
    <source>
        <dbReference type="ARBA" id="ARBA00023033"/>
    </source>
</evidence>
<keyword evidence="4 9" id="KW-0349">Heme</keyword>
<dbReference type="Proteomes" id="UP000663888">
    <property type="component" value="Unassembled WGS sequence"/>
</dbReference>
<protein>
    <recommendedName>
        <fullName evidence="13">O-methylsterigmatocystin oxidoreductase</fullName>
    </recommendedName>
</protein>
<evidence type="ECO:0000313" key="12">
    <source>
        <dbReference type="Proteomes" id="UP000663888"/>
    </source>
</evidence>
<dbReference type="InterPro" id="IPR017972">
    <property type="entry name" value="Cyt_P450_CS"/>
</dbReference>
<evidence type="ECO:0000256" key="5">
    <source>
        <dbReference type="ARBA" id="ARBA00022723"/>
    </source>
</evidence>
<dbReference type="EMBL" id="CAJMWX010001194">
    <property type="protein sequence ID" value="CAE6473652.1"/>
    <property type="molecule type" value="Genomic_DNA"/>
</dbReference>